<feature type="compositionally biased region" description="Basic and acidic residues" evidence="1">
    <location>
        <begin position="428"/>
        <end position="444"/>
    </location>
</feature>
<name>A0A8H7VUD9_9FUNG</name>
<evidence type="ECO:0000313" key="4">
    <source>
        <dbReference type="Proteomes" id="UP000646827"/>
    </source>
</evidence>
<keyword evidence="2" id="KW-1133">Transmembrane helix</keyword>
<feature type="transmembrane region" description="Helical" evidence="2">
    <location>
        <begin position="281"/>
        <end position="298"/>
    </location>
</feature>
<dbReference type="AlphaFoldDB" id="A0A8H7VUD9"/>
<feature type="region of interest" description="Disordered" evidence="1">
    <location>
        <begin position="393"/>
        <end position="454"/>
    </location>
</feature>
<dbReference type="OrthoDB" id="2290777at2759"/>
<evidence type="ECO:0000313" key="3">
    <source>
        <dbReference type="EMBL" id="KAG2227454.1"/>
    </source>
</evidence>
<feature type="transmembrane region" description="Helical" evidence="2">
    <location>
        <begin position="304"/>
        <end position="323"/>
    </location>
</feature>
<keyword evidence="2" id="KW-0472">Membrane</keyword>
<protein>
    <submittedName>
        <fullName evidence="3">Uncharacterized protein</fullName>
    </submittedName>
</protein>
<proteinExistence type="predicted"/>
<gene>
    <name evidence="3" type="ORF">INT45_007479</name>
</gene>
<dbReference type="EMBL" id="JAEPRB010000007">
    <property type="protein sequence ID" value="KAG2227454.1"/>
    <property type="molecule type" value="Genomic_DNA"/>
</dbReference>
<keyword evidence="2" id="KW-0812">Transmembrane</keyword>
<evidence type="ECO:0000256" key="1">
    <source>
        <dbReference type="SAM" id="MobiDB-lite"/>
    </source>
</evidence>
<evidence type="ECO:0000256" key="2">
    <source>
        <dbReference type="SAM" id="Phobius"/>
    </source>
</evidence>
<feature type="compositionally biased region" description="Low complexity" evidence="1">
    <location>
        <begin position="399"/>
        <end position="418"/>
    </location>
</feature>
<keyword evidence="4" id="KW-1185">Reference proteome</keyword>
<accession>A0A8H7VUD9</accession>
<organism evidence="3 4">
    <name type="scientific">Circinella minor</name>
    <dbReference type="NCBI Taxonomy" id="1195481"/>
    <lineage>
        <taxon>Eukaryota</taxon>
        <taxon>Fungi</taxon>
        <taxon>Fungi incertae sedis</taxon>
        <taxon>Mucoromycota</taxon>
        <taxon>Mucoromycotina</taxon>
        <taxon>Mucoromycetes</taxon>
        <taxon>Mucorales</taxon>
        <taxon>Lichtheimiaceae</taxon>
        <taxon>Circinella</taxon>
    </lineage>
</organism>
<dbReference type="Proteomes" id="UP000646827">
    <property type="component" value="Unassembled WGS sequence"/>
</dbReference>
<sequence>MGLDTCELNSSSSSTTSDSLVFNNESELFASSSLNMKLRRRSFTSERRRAIPPSSRIHKRHSIHTISGVNIQQQYPTLKSDVDNDSNTTGSILAIPLIFDATHHQRRRSSTVHSFVESDNRCQQNERYLFSRPEEASNDQVFRHNSRDRQVFNNGDMPTNSDNLSPTVEEQQDYFERLHLPRTHLYASRRSTLYTMSSRPPSYKPYATSERNIQREQERIALVRLQQLYQRERQIRGGSGWLQHILFNRSSEEEEELSQDRVKWNNIFTACIYQQFEGFNMAFWIILLVFIGAISVFVPGLSGAAFTLWIPLVLYGLLNIFILRHRRKQKEQIQMLEYQIAEDRERRIRELMEHVELPENHYFVTDFSRQDHTHPVTTLLPPPPTYQHNDHSITINGTSALSSSSSSSPLFSPSPLQSTMARSIASSEEDHGQREEERWRRYNVEEIINTEEQH</sequence>
<comment type="caution">
    <text evidence="3">The sequence shown here is derived from an EMBL/GenBank/DDBJ whole genome shotgun (WGS) entry which is preliminary data.</text>
</comment>
<reference evidence="3 4" key="1">
    <citation type="submission" date="2020-12" db="EMBL/GenBank/DDBJ databases">
        <title>Metabolic potential, ecology and presence of endohyphal bacteria is reflected in genomic diversity of Mucoromycotina.</title>
        <authorList>
            <person name="Muszewska A."/>
            <person name="Okrasinska A."/>
            <person name="Steczkiewicz K."/>
            <person name="Drgas O."/>
            <person name="Orlowska M."/>
            <person name="Perlinska-Lenart U."/>
            <person name="Aleksandrzak-Piekarczyk T."/>
            <person name="Szatraj K."/>
            <person name="Zielenkiewicz U."/>
            <person name="Pilsyk S."/>
            <person name="Malc E."/>
            <person name="Mieczkowski P."/>
            <person name="Kruszewska J.S."/>
            <person name="Biernat P."/>
            <person name="Pawlowska J."/>
        </authorList>
    </citation>
    <scope>NUCLEOTIDE SEQUENCE [LARGE SCALE GENOMIC DNA]</scope>
    <source>
        <strain evidence="3 4">CBS 142.35</strain>
    </source>
</reference>